<dbReference type="InterPro" id="IPR002716">
    <property type="entry name" value="PIN_dom"/>
</dbReference>
<dbReference type="Pfam" id="PF01850">
    <property type="entry name" value="PIN"/>
    <property type="match status" value="1"/>
</dbReference>
<proteinExistence type="predicted"/>
<comment type="caution">
    <text evidence="2">The sequence shown here is derived from an EMBL/GenBank/DDBJ whole genome shotgun (WGS) entry which is preliminary data.</text>
</comment>
<gene>
    <name evidence="2" type="ORF">G5T75_003355</name>
</gene>
<dbReference type="SUPFAM" id="SSF88723">
    <property type="entry name" value="PIN domain-like"/>
    <property type="match status" value="1"/>
</dbReference>
<accession>A0A754B004</accession>
<dbReference type="RefSeq" id="WP_079791517.1">
    <property type="nucleotide sequence ID" value="NZ_MXLQ01000006.1"/>
</dbReference>
<dbReference type="EMBL" id="DAAWNC010000008">
    <property type="protein sequence ID" value="HAF8579415.1"/>
    <property type="molecule type" value="Genomic_DNA"/>
</dbReference>
<feature type="domain" description="PIN" evidence="1">
    <location>
        <begin position="3"/>
        <end position="114"/>
    </location>
</feature>
<reference evidence="2" key="1">
    <citation type="journal article" date="2018" name="Genome Biol.">
        <title>SKESA: strategic k-mer extension for scrupulous assemblies.</title>
        <authorList>
            <person name="Souvorov A."/>
            <person name="Agarwala R."/>
            <person name="Lipman D.J."/>
        </authorList>
    </citation>
    <scope>NUCLEOTIDE SEQUENCE</scope>
    <source>
        <strain evidence="2">MA.MZ045</strain>
    </source>
</reference>
<protein>
    <submittedName>
        <fullName evidence="2">PIN domain-containing protein</fullName>
    </submittedName>
</protein>
<sequence length="125" mass="13910">MNILIDTSVWVDHFRSRNDHLIQLLCRDQVLIHPMILAEIACGTPPAPRLRTLGDLALLPHSHQATMAEVMVFIENEKLYGSGCGLVDITLLASAMITPGAKFWTLDKRLAKLAARLNVSYQPVH</sequence>
<evidence type="ECO:0000313" key="2">
    <source>
        <dbReference type="EMBL" id="HAF8579415.1"/>
    </source>
</evidence>
<dbReference type="AlphaFoldDB" id="A0A754B004"/>
<dbReference type="Gene3D" id="3.40.50.1010">
    <property type="entry name" value="5'-nuclease"/>
    <property type="match status" value="1"/>
</dbReference>
<organism evidence="2">
    <name type="scientific">Salmonella enterica</name>
    <name type="common">Salmonella choleraesuis</name>
    <dbReference type="NCBI Taxonomy" id="28901"/>
    <lineage>
        <taxon>Bacteria</taxon>
        <taxon>Pseudomonadati</taxon>
        <taxon>Pseudomonadota</taxon>
        <taxon>Gammaproteobacteria</taxon>
        <taxon>Enterobacterales</taxon>
        <taxon>Enterobacteriaceae</taxon>
        <taxon>Salmonella</taxon>
    </lineage>
</organism>
<evidence type="ECO:0000259" key="1">
    <source>
        <dbReference type="Pfam" id="PF01850"/>
    </source>
</evidence>
<name>A0A754B004_SALER</name>
<dbReference type="InterPro" id="IPR029060">
    <property type="entry name" value="PIN-like_dom_sf"/>
</dbReference>
<reference evidence="2" key="2">
    <citation type="submission" date="2020-02" db="EMBL/GenBank/DDBJ databases">
        <authorList>
            <consortium name="NCBI Pathogen Detection Project"/>
        </authorList>
    </citation>
    <scope>NUCLEOTIDE SEQUENCE</scope>
    <source>
        <strain evidence="2">MA.MZ045</strain>
    </source>
</reference>